<keyword evidence="6" id="KW-0472">Membrane</keyword>
<gene>
    <name evidence="9" type="ORF">UFOPK2579_01291</name>
</gene>
<name>A0A6J6QG79_9ZZZZ</name>
<keyword evidence="2" id="KW-0813">Transport</keyword>
<proteinExistence type="inferred from homology"/>
<evidence type="ECO:0000256" key="4">
    <source>
        <dbReference type="ARBA" id="ARBA00022840"/>
    </source>
</evidence>
<dbReference type="GO" id="GO:0015658">
    <property type="term" value="F:branched-chain amino acid transmembrane transporter activity"/>
    <property type="evidence" value="ECO:0007669"/>
    <property type="project" value="TreeGrafter"/>
</dbReference>
<feature type="transmembrane region" description="Helical" evidence="6">
    <location>
        <begin position="349"/>
        <end position="374"/>
    </location>
</feature>
<keyword evidence="6" id="KW-1133">Transmembrane helix</keyword>
<dbReference type="InterPro" id="IPR017871">
    <property type="entry name" value="ABC_transporter-like_CS"/>
</dbReference>
<dbReference type="CDD" id="cd06174">
    <property type="entry name" value="MFS"/>
    <property type="match status" value="1"/>
</dbReference>
<feature type="transmembrane region" description="Helical" evidence="6">
    <location>
        <begin position="117"/>
        <end position="138"/>
    </location>
</feature>
<dbReference type="EMBL" id="CAEZXR010000141">
    <property type="protein sequence ID" value="CAB4708135.1"/>
    <property type="molecule type" value="Genomic_DNA"/>
</dbReference>
<feature type="domain" description="Major facilitator superfamily (MFS) profile" evidence="7">
    <location>
        <begin position="53"/>
        <end position="461"/>
    </location>
</feature>
<feature type="transmembrane region" description="Helical" evidence="6">
    <location>
        <begin position="317"/>
        <end position="337"/>
    </location>
</feature>
<accession>A0A6J6QG79</accession>
<evidence type="ECO:0000256" key="2">
    <source>
        <dbReference type="ARBA" id="ARBA00022448"/>
    </source>
</evidence>
<dbReference type="InterPro" id="IPR011701">
    <property type="entry name" value="MFS"/>
</dbReference>
<sequence>MTSLLDPPAPVAEVESAVDDRRAQARETLGISGDTDSPPLRPFLKEYGLGYYPIVALGLLGVVDQFQGEAFTILVPDMSRALALSLSAITAVRTVAFMASVFAPLPMAALAQTRGRRAILCIATGIAWSLVTLSTGFVSGVLTLLLVLVLDGLSSGSVATLHTPLLVDSYPPQARARVLAGYNAIKTVGLVGSPLLVGVLAGPLGLTWRGVFLVLGVISTAVSLTAIFLKDPGPGTFDTDKLRQLERAAVAPGTSIDELPTDADLTFWEILRRVLLVPTIRRMATGSLVLGILLVPFGTYLSAFLDVRWELDAGERGFFFAGTAVSSVLCLLVFASFAERRFRADPAWVTRFAGYGLIAAVACFAVAALVPTFWLMCAGFALGQGVLTVAGTGLTLVLLAVVEARFRPHVSAIVGMFTASGAILGVLFLGGLDRRFGLSVAIAALMIPAVVAGLLVASAAKLVNRDIDTMIDVVLESEDVRILHESGGRLPMLATKGIDFSYGQLQVLFDVDFTVDEGEMVALLGTNGAGKSTLLKVISGLGLPSAGTVRFRGQDITYLDPPRRVPLGITQIPGGRAVFGPLTVSENLRTFGYTLGRDRKRIDSLIDDCFEAFPRLHERRDSSAATLSGGEQQMLGLSRALMLKPRLLLIDELSLGLAPIIVGQLLDMVRRINAEGSAVVLVEQSVNIALSLVDHAYFMEKGQMRFDGPSAELLERGDLLRAVFLDGADQAGGTPT</sequence>
<dbReference type="Pfam" id="PF00005">
    <property type="entry name" value="ABC_tran"/>
    <property type="match status" value="1"/>
</dbReference>
<dbReference type="PROSITE" id="PS50893">
    <property type="entry name" value="ABC_TRANSPORTER_2"/>
    <property type="match status" value="1"/>
</dbReference>
<keyword evidence="6" id="KW-0812">Transmembrane</keyword>
<keyword evidence="4" id="KW-0067">ATP-binding</keyword>
<evidence type="ECO:0000256" key="3">
    <source>
        <dbReference type="ARBA" id="ARBA00022741"/>
    </source>
</evidence>
<evidence type="ECO:0000256" key="6">
    <source>
        <dbReference type="SAM" id="Phobius"/>
    </source>
</evidence>
<dbReference type="AlphaFoldDB" id="A0A6J6QG79"/>
<dbReference type="PANTHER" id="PTHR43820">
    <property type="entry name" value="HIGH-AFFINITY BRANCHED-CHAIN AMINO ACID TRANSPORT ATP-BINDING PROTEIN LIVF"/>
    <property type="match status" value="1"/>
</dbReference>
<dbReference type="InterPro" id="IPR003593">
    <property type="entry name" value="AAA+_ATPase"/>
</dbReference>
<feature type="transmembrane region" description="Helical" evidence="6">
    <location>
        <begin position="409"/>
        <end position="430"/>
    </location>
</feature>
<dbReference type="SUPFAM" id="SSF52540">
    <property type="entry name" value="P-loop containing nucleoside triphosphate hydrolases"/>
    <property type="match status" value="1"/>
</dbReference>
<evidence type="ECO:0000256" key="1">
    <source>
        <dbReference type="ARBA" id="ARBA00005417"/>
    </source>
</evidence>
<dbReference type="GO" id="GO:0005524">
    <property type="term" value="F:ATP binding"/>
    <property type="evidence" value="ECO:0007669"/>
    <property type="project" value="UniProtKB-KW"/>
</dbReference>
<feature type="transmembrane region" description="Helical" evidence="6">
    <location>
        <begin position="207"/>
        <end position="229"/>
    </location>
</feature>
<keyword evidence="5" id="KW-0029">Amino-acid transport</keyword>
<dbReference type="SMART" id="SM00382">
    <property type="entry name" value="AAA"/>
    <property type="match status" value="1"/>
</dbReference>
<dbReference type="PANTHER" id="PTHR43820:SF4">
    <property type="entry name" value="HIGH-AFFINITY BRANCHED-CHAIN AMINO ACID TRANSPORT ATP-BINDING PROTEIN LIVF"/>
    <property type="match status" value="1"/>
</dbReference>
<feature type="transmembrane region" description="Helical" evidence="6">
    <location>
        <begin position="81"/>
        <end position="105"/>
    </location>
</feature>
<feature type="transmembrane region" description="Helical" evidence="6">
    <location>
        <begin position="436"/>
        <end position="457"/>
    </location>
</feature>
<dbReference type="Pfam" id="PF07690">
    <property type="entry name" value="MFS_1"/>
    <property type="match status" value="1"/>
</dbReference>
<dbReference type="GO" id="GO:0016887">
    <property type="term" value="F:ATP hydrolysis activity"/>
    <property type="evidence" value="ECO:0007669"/>
    <property type="project" value="InterPro"/>
</dbReference>
<dbReference type="CDD" id="cd03224">
    <property type="entry name" value="ABC_TM1139_LivF_branched"/>
    <property type="match status" value="1"/>
</dbReference>
<dbReference type="InterPro" id="IPR027417">
    <property type="entry name" value="P-loop_NTPase"/>
</dbReference>
<dbReference type="PROSITE" id="PS00211">
    <property type="entry name" value="ABC_TRANSPORTER_1"/>
    <property type="match status" value="1"/>
</dbReference>
<feature type="transmembrane region" description="Helical" evidence="6">
    <location>
        <begin position="283"/>
        <end position="305"/>
    </location>
</feature>
<comment type="similarity">
    <text evidence="1">Belongs to the ABC transporter superfamily.</text>
</comment>
<protein>
    <submittedName>
        <fullName evidence="9">Unannotated protein</fullName>
    </submittedName>
</protein>
<keyword evidence="3" id="KW-0547">Nucleotide-binding</keyword>
<dbReference type="PROSITE" id="PS50850">
    <property type="entry name" value="MFS"/>
    <property type="match status" value="1"/>
</dbReference>
<dbReference type="GO" id="GO:0015807">
    <property type="term" value="P:L-amino acid transport"/>
    <property type="evidence" value="ECO:0007669"/>
    <property type="project" value="TreeGrafter"/>
</dbReference>
<organism evidence="9">
    <name type="scientific">freshwater metagenome</name>
    <dbReference type="NCBI Taxonomy" id="449393"/>
    <lineage>
        <taxon>unclassified sequences</taxon>
        <taxon>metagenomes</taxon>
        <taxon>ecological metagenomes</taxon>
    </lineage>
</organism>
<evidence type="ECO:0000313" key="9">
    <source>
        <dbReference type="EMBL" id="CAB4708135.1"/>
    </source>
</evidence>
<feature type="transmembrane region" description="Helical" evidence="6">
    <location>
        <begin position="179"/>
        <end position="201"/>
    </location>
</feature>
<dbReference type="InterPro" id="IPR003439">
    <property type="entry name" value="ABC_transporter-like_ATP-bd"/>
</dbReference>
<evidence type="ECO:0000259" key="7">
    <source>
        <dbReference type="PROSITE" id="PS50850"/>
    </source>
</evidence>
<dbReference type="InterPro" id="IPR036259">
    <property type="entry name" value="MFS_trans_sf"/>
</dbReference>
<dbReference type="Gene3D" id="1.20.1250.20">
    <property type="entry name" value="MFS general substrate transporter like domains"/>
    <property type="match status" value="1"/>
</dbReference>
<feature type="transmembrane region" description="Helical" evidence="6">
    <location>
        <begin position="380"/>
        <end position="402"/>
    </location>
</feature>
<evidence type="ECO:0000259" key="8">
    <source>
        <dbReference type="PROSITE" id="PS50893"/>
    </source>
</evidence>
<dbReference type="InterPro" id="IPR052156">
    <property type="entry name" value="BCAA_Transport_ATP-bd_LivF"/>
</dbReference>
<dbReference type="InterPro" id="IPR020846">
    <property type="entry name" value="MFS_dom"/>
</dbReference>
<feature type="domain" description="ABC transporter" evidence="8">
    <location>
        <begin position="493"/>
        <end position="726"/>
    </location>
</feature>
<evidence type="ECO:0000256" key="5">
    <source>
        <dbReference type="ARBA" id="ARBA00022970"/>
    </source>
</evidence>
<dbReference type="SUPFAM" id="SSF103473">
    <property type="entry name" value="MFS general substrate transporter"/>
    <property type="match status" value="1"/>
</dbReference>
<dbReference type="Gene3D" id="3.40.50.300">
    <property type="entry name" value="P-loop containing nucleotide triphosphate hydrolases"/>
    <property type="match status" value="1"/>
</dbReference>
<reference evidence="9" key="1">
    <citation type="submission" date="2020-05" db="EMBL/GenBank/DDBJ databases">
        <authorList>
            <person name="Chiriac C."/>
            <person name="Salcher M."/>
            <person name="Ghai R."/>
            <person name="Kavagutti S V."/>
        </authorList>
    </citation>
    <scope>NUCLEOTIDE SEQUENCE</scope>
</reference>